<evidence type="ECO:0000313" key="3">
    <source>
        <dbReference type="Proteomes" id="UP000516412"/>
    </source>
</evidence>
<evidence type="ECO:0000256" key="1">
    <source>
        <dbReference type="SAM" id="MobiDB-lite"/>
    </source>
</evidence>
<protein>
    <submittedName>
        <fullName evidence="2">Uncharacterized protein</fullName>
    </submittedName>
</protein>
<evidence type="ECO:0000313" key="2">
    <source>
        <dbReference type="EMBL" id="QNT58901.1"/>
    </source>
</evidence>
<name>A0A7H1MB86_9NEIS</name>
<sequence length="108" mass="11737">MKKASAQYHKDNPTQTPDTGRLKPFQTALPLQLSAAMTARCNNPRANIGRTVAGPLDREFQTGFEAFQRCQTMAVNAKTPAPVGVFKATIEHLGKRLAAPAREPKAGY</sequence>
<feature type="region of interest" description="Disordered" evidence="1">
    <location>
        <begin position="1"/>
        <end position="23"/>
    </location>
</feature>
<proteinExistence type="predicted"/>
<dbReference type="EMBL" id="CP060414">
    <property type="protein sequence ID" value="QNT58901.1"/>
    <property type="molecule type" value="Genomic_DNA"/>
</dbReference>
<accession>A0A7H1MB86</accession>
<organism evidence="2 3">
    <name type="scientific">Neisseria musculi</name>
    <dbReference type="NCBI Taxonomy" id="1815583"/>
    <lineage>
        <taxon>Bacteria</taxon>
        <taxon>Pseudomonadati</taxon>
        <taxon>Pseudomonadota</taxon>
        <taxon>Betaproteobacteria</taxon>
        <taxon>Neisseriales</taxon>
        <taxon>Neisseriaceae</taxon>
        <taxon>Neisseria</taxon>
    </lineage>
</organism>
<reference evidence="2" key="1">
    <citation type="submission" date="2024-06" db="EMBL/GenBank/DDBJ databases">
        <title>Complete Genome Sequence of mouse commensal type strain Neisseria musculi.</title>
        <authorList>
            <person name="Thapa E."/>
            <person name="Aluvathingal J."/>
            <person name="Nadendla S."/>
            <person name="Mehta A."/>
            <person name="Tettelin H."/>
            <person name="Weyand N.J."/>
        </authorList>
    </citation>
    <scope>NUCLEOTIDE SEQUENCE</scope>
    <source>
        <strain evidence="2">NW831</strain>
    </source>
</reference>
<dbReference type="AlphaFoldDB" id="A0A7H1MB86"/>
<gene>
    <name evidence="2" type="ORF">H7A79_0928</name>
</gene>
<keyword evidence="3" id="KW-1185">Reference proteome</keyword>
<dbReference type="KEGG" id="nmus:H7A79_0928"/>
<dbReference type="Proteomes" id="UP000516412">
    <property type="component" value="Chromosome"/>
</dbReference>
<dbReference type="RefSeq" id="WP_187001246.1">
    <property type="nucleotide sequence ID" value="NZ_CP060414.2"/>
</dbReference>